<dbReference type="Proteomes" id="UP000838756">
    <property type="component" value="Unassembled WGS sequence"/>
</dbReference>
<organism evidence="6 7">
    <name type="scientific">Pararge aegeria aegeria</name>
    <dbReference type="NCBI Taxonomy" id="348720"/>
    <lineage>
        <taxon>Eukaryota</taxon>
        <taxon>Metazoa</taxon>
        <taxon>Ecdysozoa</taxon>
        <taxon>Arthropoda</taxon>
        <taxon>Hexapoda</taxon>
        <taxon>Insecta</taxon>
        <taxon>Pterygota</taxon>
        <taxon>Neoptera</taxon>
        <taxon>Endopterygota</taxon>
        <taxon>Lepidoptera</taxon>
        <taxon>Glossata</taxon>
        <taxon>Ditrysia</taxon>
        <taxon>Papilionoidea</taxon>
        <taxon>Nymphalidae</taxon>
        <taxon>Satyrinae</taxon>
        <taxon>Satyrini</taxon>
        <taxon>Parargina</taxon>
        <taxon>Pararge</taxon>
    </lineage>
</organism>
<dbReference type="Gene3D" id="2.60.40.10">
    <property type="entry name" value="Immunoglobulins"/>
    <property type="match status" value="2"/>
</dbReference>
<dbReference type="PANTHER" id="PTHR45080">
    <property type="entry name" value="CONTACTIN 5"/>
    <property type="match status" value="1"/>
</dbReference>
<feature type="chain" id="PRO_5035937015" evidence="4">
    <location>
        <begin position="24"/>
        <end position="266"/>
    </location>
</feature>
<comment type="caution">
    <text evidence="6">The sequence shown here is derived from an EMBL/GenBank/DDBJ whole genome shotgun (WGS) entry which is preliminary data.</text>
</comment>
<dbReference type="InterPro" id="IPR007110">
    <property type="entry name" value="Ig-like_dom"/>
</dbReference>
<gene>
    <name evidence="6" type="primary">jg10485</name>
    <name evidence="6" type="ORF">PAEG_LOCUS12905</name>
</gene>
<dbReference type="Pfam" id="PF13927">
    <property type="entry name" value="Ig_3"/>
    <property type="match status" value="1"/>
</dbReference>
<evidence type="ECO:0000313" key="7">
    <source>
        <dbReference type="Proteomes" id="UP000838756"/>
    </source>
</evidence>
<dbReference type="GO" id="GO:0050808">
    <property type="term" value="P:synapse organization"/>
    <property type="evidence" value="ECO:0007669"/>
    <property type="project" value="TreeGrafter"/>
</dbReference>
<dbReference type="InterPro" id="IPR003599">
    <property type="entry name" value="Ig_sub"/>
</dbReference>
<accession>A0A8S4RD44</accession>
<dbReference type="GO" id="GO:0008046">
    <property type="term" value="F:axon guidance receptor activity"/>
    <property type="evidence" value="ECO:0007669"/>
    <property type="project" value="TreeGrafter"/>
</dbReference>
<feature type="domain" description="Ig-like" evidence="5">
    <location>
        <begin position="170"/>
        <end position="251"/>
    </location>
</feature>
<keyword evidence="7" id="KW-1185">Reference proteome</keyword>
<evidence type="ECO:0000256" key="4">
    <source>
        <dbReference type="SAM" id="SignalP"/>
    </source>
</evidence>
<dbReference type="GO" id="GO:0007156">
    <property type="term" value="P:homophilic cell adhesion via plasma membrane adhesion molecules"/>
    <property type="evidence" value="ECO:0007669"/>
    <property type="project" value="TreeGrafter"/>
</dbReference>
<dbReference type="OrthoDB" id="6138780at2759"/>
<sequence>MIHLVPLLVAAALVSLQGSTAYAQIDGAKIELDSRLIPNARQAAVVRPKSRTVGKYVKISVPLPETTRYVPGTALVLQCEVMGNPAPYAEWTKNGVPVSNYAEETNEIFPINQLSPAFLTTKFVVRSASNGDVFTCVGISGLREVSSSTTIYVEGDGSDTLINQMMPSKPIITASYSDLLQTLGSSATLTCRVYSPTETQVMWMDNKNNIVFGNDRLRVLPSGDLHITAIIWEDMGIWTCSVKNAFGRDVAETFVYPIAQRRMTKE</sequence>
<dbReference type="GO" id="GO:0030424">
    <property type="term" value="C:axon"/>
    <property type="evidence" value="ECO:0007669"/>
    <property type="project" value="TreeGrafter"/>
</dbReference>
<evidence type="ECO:0000256" key="2">
    <source>
        <dbReference type="ARBA" id="ARBA00023157"/>
    </source>
</evidence>
<dbReference type="SMART" id="SM00409">
    <property type="entry name" value="IG"/>
    <property type="match status" value="2"/>
</dbReference>
<proteinExistence type="predicted"/>
<keyword evidence="1 4" id="KW-0732">Signal</keyword>
<dbReference type="InterPro" id="IPR003598">
    <property type="entry name" value="Ig_sub2"/>
</dbReference>
<feature type="signal peptide" evidence="4">
    <location>
        <begin position="1"/>
        <end position="23"/>
    </location>
</feature>
<dbReference type="SUPFAM" id="SSF48726">
    <property type="entry name" value="Immunoglobulin"/>
    <property type="match status" value="2"/>
</dbReference>
<keyword evidence="2" id="KW-1015">Disulfide bond</keyword>
<dbReference type="InterPro" id="IPR013783">
    <property type="entry name" value="Ig-like_fold"/>
</dbReference>
<dbReference type="GO" id="GO:0005886">
    <property type="term" value="C:plasma membrane"/>
    <property type="evidence" value="ECO:0007669"/>
    <property type="project" value="TreeGrafter"/>
</dbReference>
<dbReference type="InterPro" id="IPR036179">
    <property type="entry name" value="Ig-like_dom_sf"/>
</dbReference>
<dbReference type="EMBL" id="CAKXAJ010025115">
    <property type="protein sequence ID" value="CAH2235233.1"/>
    <property type="molecule type" value="Genomic_DNA"/>
</dbReference>
<dbReference type="SMART" id="SM00408">
    <property type="entry name" value="IGc2"/>
    <property type="match status" value="2"/>
</dbReference>
<dbReference type="PROSITE" id="PS50835">
    <property type="entry name" value="IG_LIKE"/>
    <property type="match status" value="2"/>
</dbReference>
<dbReference type="PANTHER" id="PTHR45080:SF8">
    <property type="entry name" value="IG-LIKE DOMAIN-CONTAINING PROTEIN"/>
    <property type="match status" value="1"/>
</dbReference>
<name>A0A8S4RD44_9NEOP</name>
<evidence type="ECO:0000313" key="6">
    <source>
        <dbReference type="EMBL" id="CAH2235233.1"/>
    </source>
</evidence>
<reference evidence="6" key="1">
    <citation type="submission" date="2022-03" db="EMBL/GenBank/DDBJ databases">
        <authorList>
            <person name="Lindestad O."/>
        </authorList>
    </citation>
    <scope>NUCLEOTIDE SEQUENCE</scope>
</reference>
<dbReference type="AlphaFoldDB" id="A0A8S4RD44"/>
<dbReference type="GO" id="GO:0043025">
    <property type="term" value="C:neuronal cell body"/>
    <property type="evidence" value="ECO:0007669"/>
    <property type="project" value="TreeGrafter"/>
</dbReference>
<evidence type="ECO:0000256" key="3">
    <source>
        <dbReference type="ARBA" id="ARBA00023319"/>
    </source>
</evidence>
<keyword evidence="3" id="KW-0393">Immunoglobulin domain</keyword>
<dbReference type="InterPro" id="IPR050958">
    <property type="entry name" value="Cell_Adh-Cytoskel_Orgn"/>
</dbReference>
<feature type="domain" description="Ig-like" evidence="5">
    <location>
        <begin position="48"/>
        <end position="152"/>
    </location>
</feature>
<dbReference type="Pfam" id="PF13895">
    <property type="entry name" value="Ig_2"/>
    <property type="match status" value="1"/>
</dbReference>
<evidence type="ECO:0000256" key="1">
    <source>
        <dbReference type="ARBA" id="ARBA00022729"/>
    </source>
</evidence>
<protein>
    <submittedName>
        <fullName evidence="6">Jg10485 protein</fullName>
    </submittedName>
</protein>
<evidence type="ECO:0000259" key="5">
    <source>
        <dbReference type="PROSITE" id="PS50835"/>
    </source>
</evidence>